<proteinExistence type="predicted"/>
<sequence length="96" mass="11034">MASGKWQLAVLCSYMKECLIWYCVALKGIIPWHHPLTVGHQKRYKYVRQQGSGWGEEGGWEDRSRAAWKSGGDLELGNQVDTQQQNLNLNLERKSN</sequence>
<accession>A0AAV1RYK2</accession>
<reference evidence="1 2" key="1">
    <citation type="submission" date="2024-01" db="EMBL/GenBank/DDBJ databases">
        <authorList>
            <person name="Waweru B."/>
        </authorList>
    </citation>
    <scope>NUCLEOTIDE SEQUENCE [LARGE SCALE GENOMIC DNA]</scope>
</reference>
<organism evidence="1 2">
    <name type="scientific">Dovyalis caffra</name>
    <dbReference type="NCBI Taxonomy" id="77055"/>
    <lineage>
        <taxon>Eukaryota</taxon>
        <taxon>Viridiplantae</taxon>
        <taxon>Streptophyta</taxon>
        <taxon>Embryophyta</taxon>
        <taxon>Tracheophyta</taxon>
        <taxon>Spermatophyta</taxon>
        <taxon>Magnoliopsida</taxon>
        <taxon>eudicotyledons</taxon>
        <taxon>Gunneridae</taxon>
        <taxon>Pentapetalae</taxon>
        <taxon>rosids</taxon>
        <taxon>fabids</taxon>
        <taxon>Malpighiales</taxon>
        <taxon>Salicaceae</taxon>
        <taxon>Flacourtieae</taxon>
        <taxon>Dovyalis</taxon>
    </lineage>
</organism>
<comment type="caution">
    <text evidence="1">The sequence shown here is derived from an EMBL/GenBank/DDBJ whole genome shotgun (WGS) entry which is preliminary data.</text>
</comment>
<evidence type="ECO:0000313" key="1">
    <source>
        <dbReference type="EMBL" id="CAK7342612.1"/>
    </source>
</evidence>
<protein>
    <submittedName>
        <fullName evidence="1">Uncharacterized protein</fullName>
    </submittedName>
</protein>
<dbReference type="AlphaFoldDB" id="A0AAV1RYK2"/>
<name>A0AAV1RYK2_9ROSI</name>
<evidence type="ECO:0000313" key="2">
    <source>
        <dbReference type="Proteomes" id="UP001314170"/>
    </source>
</evidence>
<dbReference type="EMBL" id="CAWUPB010001160">
    <property type="protein sequence ID" value="CAK7342612.1"/>
    <property type="molecule type" value="Genomic_DNA"/>
</dbReference>
<dbReference type="Proteomes" id="UP001314170">
    <property type="component" value="Unassembled WGS sequence"/>
</dbReference>
<gene>
    <name evidence="1" type="ORF">DCAF_LOCUS16882</name>
</gene>
<keyword evidence="2" id="KW-1185">Reference proteome</keyword>